<accession>A0A8J7YJS0</accession>
<evidence type="ECO:0000256" key="6">
    <source>
        <dbReference type="ARBA" id="ARBA00022723"/>
    </source>
</evidence>
<dbReference type="EMBL" id="RKLQ01000002">
    <property type="protein sequence ID" value="MBX0304404.1"/>
    <property type="molecule type" value="Genomic_DNA"/>
</dbReference>
<keyword evidence="9" id="KW-0862">Zinc</keyword>
<proteinExistence type="predicted"/>
<keyword evidence="11 13" id="KW-0472">Membrane</keyword>
<reference evidence="15" key="1">
    <citation type="submission" date="2021-06" db="EMBL/GenBank/DDBJ databases">
        <title>Halomicroarcula sp. F24A a new haloarchaeum isolated from saline soil.</title>
        <authorList>
            <person name="Duran-Viseras A."/>
            <person name="Sanchez-Porro C."/>
            <person name="Ventosa A."/>
        </authorList>
    </citation>
    <scope>NUCLEOTIDE SEQUENCE</scope>
    <source>
        <strain evidence="15">F24A</strain>
    </source>
</reference>
<evidence type="ECO:0000256" key="12">
    <source>
        <dbReference type="SAM" id="MobiDB-lite"/>
    </source>
</evidence>
<dbReference type="GO" id="GO:0016020">
    <property type="term" value="C:membrane"/>
    <property type="evidence" value="ECO:0007669"/>
    <property type="project" value="UniProtKB-SubCell"/>
</dbReference>
<keyword evidence="10 13" id="KW-1133">Transmembrane helix</keyword>
<comment type="catalytic activity">
    <reaction evidence="1">
        <text>S-ubiquitinyl-[E2 ubiquitin-conjugating enzyme]-L-cysteine + [acceptor protein]-L-lysine = [E2 ubiquitin-conjugating enzyme]-L-cysteine + N(6)-ubiquitinyl-[acceptor protein]-L-lysine.</text>
        <dbReference type="EC" id="2.3.2.27"/>
    </reaction>
</comment>
<evidence type="ECO:0000256" key="2">
    <source>
        <dbReference type="ARBA" id="ARBA00004141"/>
    </source>
</evidence>
<feature type="region of interest" description="Disordered" evidence="12">
    <location>
        <begin position="77"/>
        <end position="154"/>
    </location>
</feature>
<feature type="domain" description="E3 Ubiquitin ligase MUL1-like" evidence="14">
    <location>
        <begin position="83"/>
        <end position="235"/>
    </location>
</feature>
<evidence type="ECO:0000256" key="8">
    <source>
        <dbReference type="ARBA" id="ARBA00022786"/>
    </source>
</evidence>
<keyword evidence="5 13" id="KW-0812">Transmembrane</keyword>
<evidence type="ECO:0000256" key="1">
    <source>
        <dbReference type="ARBA" id="ARBA00000900"/>
    </source>
</evidence>
<dbReference type="AlphaFoldDB" id="A0A8J7YJS0"/>
<protein>
    <recommendedName>
        <fullName evidence="3">RING-type E3 ubiquitin transferase</fullName>
        <ecNumber evidence="3">2.3.2.27</ecNumber>
    </recommendedName>
</protein>
<dbReference type="EC" id="2.3.2.27" evidence="3"/>
<dbReference type="GO" id="GO:0008270">
    <property type="term" value="F:zinc ion binding"/>
    <property type="evidence" value="ECO:0007669"/>
    <property type="project" value="UniProtKB-KW"/>
</dbReference>
<evidence type="ECO:0000256" key="13">
    <source>
        <dbReference type="SAM" id="Phobius"/>
    </source>
</evidence>
<dbReference type="GO" id="GO:0061630">
    <property type="term" value="F:ubiquitin protein ligase activity"/>
    <property type="evidence" value="ECO:0007669"/>
    <property type="project" value="UniProtKB-EC"/>
</dbReference>
<name>A0A8J7YJS0_9EURY</name>
<dbReference type="RefSeq" id="WP_220588622.1">
    <property type="nucleotide sequence ID" value="NZ_RKLQ01000002.1"/>
</dbReference>
<comment type="caution">
    <text evidence="15">The sequence shown here is derived from an EMBL/GenBank/DDBJ whole genome shotgun (WGS) entry which is preliminary data.</text>
</comment>
<evidence type="ECO:0000256" key="3">
    <source>
        <dbReference type="ARBA" id="ARBA00012483"/>
    </source>
</evidence>
<keyword evidence="8" id="KW-0833">Ubl conjugation pathway</keyword>
<evidence type="ECO:0000259" key="14">
    <source>
        <dbReference type="Pfam" id="PF12483"/>
    </source>
</evidence>
<evidence type="ECO:0000256" key="10">
    <source>
        <dbReference type="ARBA" id="ARBA00022989"/>
    </source>
</evidence>
<evidence type="ECO:0000313" key="16">
    <source>
        <dbReference type="Proteomes" id="UP000783863"/>
    </source>
</evidence>
<keyword evidence="7" id="KW-0863">Zinc-finger</keyword>
<dbReference type="GO" id="GO:0016567">
    <property type="term" value="P:protein ubiquitination"/>
    <property type="evidence" value="ECO:0007669"/>
    <property type="project" value="InterPro"/>
</dbReference>
<sequence>MAELVPAAAMAAFALASGYATLTVYREQQAIAETATTTVDSLTPGQVKLEGRVDAESTVQSPITGAEGVVVDWEVKGEMDDDETDSDERLAGGQRTGEFRLTDGTGSVRIDPPYGAELTASDENTHVDRRHNPTLESLEAVDEGVRDGDDDRGDGTIMVSKAREYDEVTLRHEILQPNDDLTVVGTAQRTDDGMVVGGGDGSFVLSDMSEGELVAEFRKKLVLLGAATAVFLVGVVYFLAFA</sequence>
<organism evidence="15 16">
    <name type="scientific">Haloarcula salinisoli</name>
    <dbReference type="NCBI Taxonomy" id="2487746"/>
    <lineage>
        <taxon>Archaea</taxon>
        <taxon>Methanobacteriati</taxon>
        <taxon>Methanobacteriota</taxon>
        <taxon>Stenosarchaea group</taxon>
        <taxon>Halobacteria</taxon>
        <taxon>Halobacteriales</taxon>
        <taxon>Haloarculaceae</taxon>
        <taxon>Haloarcula</taxon>
    </lineage>
</organism>
<gene>
    <name evidence="15" type="ORF">EGD98_12060</name>
</gene>
<evidence type="ECO:0000313" key="15">
    <source>
        <dbReference type="EMBL" id="MBX0304404.1"/>
    </source>
</evidence>
<evidence type="ECO:0000256" key="5">
    <source>
        <dbReference type="ARBA" id="ARBA00022692"/>
    </source>
</evidence>
<evidence type="ECO:0000256" key="7">
    <source>
        <dbReference type="ARBA" id="ARBA00022771"/>
    </source>
</evidence>
<keyword evidence="4" id="KW-0808">Transferase</keyword>
<evidence type="ECO:0000256" key="9">
    <source>
        <dbReference type="ARBA" id="ARBA00022833"/>
    </source>
</evidence>
<dbReference type="Proteomes" id="UP000783863">
    <property type="component" value="Unassembled WGS sequence"/>
</dbReference>
<comment type="subcellular location">
    <subcellularLocation>
        <location evidence="2">Membrane</location>
        <topology evidence="2">Multi-pass membrane protein</topology>
    </subcellularLocation>
</comment>
<feature type="compositionally biased region" description="Basic and acidic residues" evidence="12">
    <location>
        <begin position="123"/>
        <end position="133"/>
    </location>
</feature>
<feature type="transmembrane region" description="Helical" evidence="13">
    <location>
        <begin position="221"/>
        <end position="241"/>
    </location>
</feature>
<keyword evidence="6" id="KW-0479">Metal-binding</keyword>
<evidence type="ECO:0000256" key="11">
    <source>
        <dbReference type="ARBA" id="ARBA00023136"/>
    </source>
</evidence>
<evidence type="ECO:0000256" key="4">
    <source>
        <dbReference type="ARBA" id="ARBA00022679"/>
    </source>
</evidence>
<dbReference type="Pfam" id="PF12483">
    <property type="entry name" value="GIDE"/>
    <property type="match status" value="1"/>
</dbReference>
<dbReference type="InterPro" id="IPR022170">
    <property type="entry name" value="MUL1-like"/>
</dbReference>
<keyword evidence="16" id="KW-1185">Reference proteome</keyword>